<dbReference type="InterPro" id="IPR003441">
    <property type="entry name" value="NAC-dom"/>
</dbReference>
<keyword evidence="7" id="KW-1185">Reference proteome</keyword>
<dbReference type="Pfam" id="PF02365">
    <property type="entry name" value="NAM"/>
    <property type="match status" value="1"/>
</dbReference>
<sequence length="183" mass="21751">MTCMAKVVNRNMDAELPIGDEVPIGYRFRPTDEELMRYYLSDKVFLGSVPSQIIREIDVSQLYAHHPKELVESKCDKSEREQYFFVHHDDYFHGKIKKERSVGDEIGVWRSTGDEVPIYDSRGNIFGFKIHFTYFGCKTKKTHWRMEEYRLINIESRDDEQVMQIEDWVLARITRGTDYSKSY</sequence>
<accession>A0AAV6X844</accession>
<evidence type="ECO:0000259" key="5">
    <source>
        <dbReference type="PROSITE" id="PS51005"/>
    </source>
</evidence>
<dbReference type="EMBL" id="WHWC01000007">
    <property type="protein sequence ID" value="KAG8379271.1"/>
    <property type="molecule type" value="Genomic_DNA"/>
</dbReference>
<dbReference type="GO" id="GO:0006355">
    <property type="term" value="P:regulation of DNA-templated transcription"/>
    <property type="evidence" value="ECO:0007669"/>
    <property type="project" value="InterPro"/>
</dbReference>
<dbReference type="GO" id="GO:0048731">
    <property type="term" value="P:system development"/>
    <property type="evidence" value="ECO:0007669"/>
    <property type="project" value="TreeGrafter"/>
</dbReference>
<name>A0AAV6X844_9LAMI</name>
<dbReference type="PANTHER" id="PTHR31719:SF123">
    <property type="entry name" value="NAC DOMAIN-CONTAINING PROTEIN"/>
    <property type="match status" value="1"/>
</dbReference>
<feature type="domain" description="NAC" evidence="5">
    <location>
        <begin position="22"/>
        <end position="176"/>
    </location>
</feature>
<dbReference type="PROSITE" id="PS51005">
    <property type="entry name" value="NAC"/>
    <property type="match status" value="1"/>
</dbReference>
<evidence type="ECO:0000256" key="1">
    <source>
        <dbReference type="ARBA" id="ARBA00023015"/>
    </source>
</evidence>
<organism evidence="6 7">
    <name type="scientific">Buddleja alternifolia</name>
    <dbReference type="NCBI Taxonomy" id="168488"/>
    <lineage>
        <taxon>Eukaryota</taxon>
        <taxon>Viridiplantae</taxon>
        <taxon>Streptophyta</taxon>
        <taxon>Embryophyta</taxon>
        <taxon>Tracheophyta</taxon>
        <taxon>Spermatophyta</taxon>
        <taxon>Magnoliopsida</taxon>
        <taxon>eudicotyledons</taxon>
        <taxon>Gunneridae</taxon>
        <taxon>Pentapetalae</taxon>
        <taxon>asterids</taxon>
        <taxon>lamiids</taxon>
        <taxon>Lamiales</taxon>
        <taxon>Scrophulariaceae</taxon>
        <taxon>Buddlejeae</taxon>
        <taxon>Buddleja</taxon>
    </lineage>
</organism>
<dbReference type="Gene3D" id="2.170.150.80">
    <property type="entry name" value="NAC domain"/>
    <property type="match status" value="1"/>
</dbReference>
<evidence type="ECO:0000256" key="4">
    <source>
        <dbReference type="ARBA" id="ARBA00023242"/>
    </source>
</evidence>
<dbReference type="Proteomes" id="UP000826271">
    <property type="component" value="Unassembled WGS sequence"/>
</dbReference>
<evidence type="ECO:0000313" key="6">
    <source>
        <dbReference type="EMBL" id="KAG8379271.1"/>
    </source>
</evidence>
<gene>
    <name evidence="6" type="ORF">BUALT_Bualt07G0071200</name>
</gene>
<dbReference type="AlphaFoldDB" id="A0AAV6X844"/>
<dbReference type="GO" id="GO:0003677">
    <property type="term" value="F:DNA binding"/>
    <property type="evidence" value="ECO:0007669"/>
    <property type="project" value="UniProtKB-KW"/>
</dbReference>
<evidence type="ECO:0000313" key="7">
    <source>
        <dbReference type="Proteomes" id="UP000826271"/>
    </source>
</evidence>
<dbReference type="PANTHER" id="PTHR31719">
    <property type="entry name" value="NAC TRANSCRIPTION FACTOR 56"/>
    <property type="match status" value="1"/>
</dbReference>
<evidence type="ECO:0000256" key="2">
    <source>
        <dbReference type="ARBA" id="ARBA00023125"/>
    </source>
</evidence>
<keyword evidence="4" id="KW-0539">Nucleus</keyword>
<reference evidence="6" key="1">
    <citation type="submission" date="2019-10" db="EMBL/GenBank/DDBJ databases">
        <authorList>
            <person name="Zhang R."/>
            <person name="Pan Y."/>
            <person name="Wang J."/>
            <person name="Ma R."/>
            <person name="Yu S."/>
        </authorList>
    </citation>
    <scope>NUCLEOTIDE SEQUENCE</scope>
    <source>
        <strain evidence="6">LA-IB0</strain>
        <tissue evidence="6">Leaf</tissue>
    </source>
</reference>
<keyword evidence="2" id="KW-0238">DNA-binding</keyword>
<dbReference type="InterPro" id="IPR036093">
    <property type="entry name" value="NAC_dom_sf"/>
</dbReference>
<proteinExistence type="predicted"/>
<comment type="caution">
    <text evidence="6">The sequence shown here is derived from an EMBL/GenBank/DDBJ whole genome shotgun (WGS) entry which is preliminary data.</text>
</comment>
<evidence type="ECO:0000256" key="3">
    <source>
        <dbReference type="ARBA" id="ARBA00023163"/>
    </source>
</evidence>
<dbReference type="SUPFAM" id="SSF101941">
    <property type="entry name" value="NAC domain"/>
    <property type="match status" value="1"/>
</dbReference>
<protein>
    <recommendedName>
        <fullName evidence="5">NAC domain-containing protein</fullName>
    </recommendedName>
</protein>
<keyword evidence="1" id="KW-0805">Transcription regulation</keyword>
<keyword evidence="3" id="KW-0804">Transcription</keyword>